<name>S4RH84_PETMA</name>
<dbReference type="SUPFAM" id="SSF49899">
    <property type="entry name" value="Concanavalin A-like lectins/glucanases"/>
    <property type="match status" value="2"/>
</dbReference>
<dbReference type="Pfam" id="PF00629">
    <property type="entry name" value="MAM"/>
    <property type="match status" value="2"/>
</dbReference>
<dbReference type="PANTHER" id="PTHR23282:SF142">
    <property type="entry name" value="MAM DOMAIN-CONTAINING PROTEIN"/>
    <property type="match status" value="1"/>
</dbReference>
<dbReference type="PROSITE" id="PS50060">
    <property type="entry name" value="MAM_2"/>
    <property type="match status" value="2"/>
</dbReference>
<dbReference type="STRING" id="7757.ENSPMAP00000004566"/>
<dbReference type="InterPro" id="IPR000998">
    <property type="entry name" value="MAM_dom"/>
</dbReference>
<dbReference type="OMA" id="TMCSWSN"/>
<feature type="domain" description="MAM" evidence="2">
    <location>
        <begin position="188"/>
        <end position="340"/>
    </location>
</feature>
<dbReference type="HOGENOM" id="CLU_056481_1_0_1"/>
<evidence type="ECO:0000256" key="1">
    <source>
        <dbReference type="ARBA" id="ARBA00022737"/>
    </source>
</evidence>
<dbReference type="InterPro" id="IPR013320">
    <property type="entry name" value="ConA-like_dom_sf"/>
</dbReference>
<dbReference type="AlphaFoldDB" id="S4RH84"/>
<organism evidence="3">
    <name type="scientific">Petromyzon marinus</name>
    <name type="common">Sea lamprey</name>
    <dbReference type="NCBI Taxonomy" id="7757"/>
    <lineage>
        <taxon>Eukaryota</taxon>
        <taxon>Metazoa</taxon>
        <taxon>Chordata</taxon>
        <taxon>Craniata</taxon>
        <taxon>Vertebrata</taxon>
        <taxon>Cyclostomata</taxon>
        <taxon>Hyperoartia</taxon>
        <taxon>Petromyzontiformes</taxon>
        <taxon>Petromyzontidae</taxon>
        <taxon>Petromyzon</taxon>
    </lineage>
</organism>
<dbReference type="CDD" id="cd06263">
    <property type="entry name" value="MAM"/>
    <property type="match status" value="2"/>
</dbReference>
<dbReference type="SMART" id="SM00137">
    <property type="entry name" value="MAM"/>
    <property type="match status" value="2"/>
</dbReference>
<dbReference type="Ensembl" id="ENSPMAT00000004585.1">
    <property type="protein sequence ID" value="ENSPMAP00000004566.1"/>
    <property type="gene ID" value="ENSPMAG00000004174.1"/>
</dbReference>
<feature type="domain" description="MAM" evidence="2">
    <location>
        <begin position="2"/>
        <end position="161"/>
    </location>
</feature>
<keyword evidence="1" id="KW-0677">Repeat</keyword>
<dbReference type="InterPro" id="IPR051560">
    <property type="entry name" value="MAM_domain-containing"/>
</dbReference>
<accession>S4RH84</accession>
<reference evidence="3" key="2">
    <citation type="submission" date="2025-09" db="UniProtKB">
        <authorList>
            <consortium name="Ensembl"/>
        </authorList>
    </citation>
    <scope>IDENTIFICATION</scope>
</reference>
<protein>
    <recommendedName>
        <fullName evidence="2">MAM domain-containing protein</fullName>
    </recommendedName>
</protein>
<dbReference type="GeneTree" id="ENSGT00940000163883"/>
<dbReference type="GO" id="GO:0016020">
    <property type="term" value="C:membrane"/>
    <property type="evidence" value="ECO:0007669"/>
    <property type="project" value="InterPro"/>
</dbReference>
<dbReference type="FunFam" id="2.60.120.200:FF:000128">
    <property type="entry name" value="enteropeptidase isoform X2"/>
    <property type="match status" value="1"/>
</dbReference>
<dbReference type="Gene3D" id="2.60.120.200">
    <property type="match status" value="2"/>
</dbReference>
<sequence length="340" mass="37211">HLSCDFDDEESPLCSWVQLSADAADWISHSGETPNPFTGPSGDHTTGSTSYIYMDSITLVSRGAVRLQSPSINSHQNICLSFWYHMYGDNLMTLNVYVLDDDIETDVWNVVGQQSSAWLQGSITIQATASSQIIIEGVSGFTKSSDIALDDIMVIAGKCADFPAKVCQPNQVGLISLALFPNATVCVSGCDFDKDEGLCQWRNSEEDDGDWELWLGQTDAEGTGPDDDFTRPGFGNYLLLDSYYTSPGDRLLLESPLLTSPGCLVLHFHYYMFGTAADMAINVYVKKGGLTWPAVWSLQGNQGKAWILAEIMYSETGEVQFLVEGVRGHTDGSDIALDNF</sequence>
<reference evidence="3" key="1">
    <citation type="submission" date="2025-08" db="UniProtKB">
        <authorList>
            <consortium name="Ensembl"/>
        </authorList>
    </citation>
    <scope>IDENTIFICATION</scope>
</reference>
<evidence type="ECO:0000259" key="2">
    <source>
        <dbReference type="PROSITE" id="PS50060"/>
    </source>
</evidence>
<dbReference type="PANTHER" id="PTHR23282">
    <property type="entry name" value="APICAL ENDOSOMAL GLYCOPROTEIN PRECURSOR"/>
    <property type="match status" value="1"/>
</dbReference>
<evidence type="ECO:0000313" key="3">
    <source>
        <dbReference type="Ensembl" id="ENSPMAP00000004566.1"/>
    </source>
</evidence>
<proteinExistence type="predicted"/>